<proteinExistence type="predicted"/>
<evidence type="ECO:0000313" key="2">
    <source>
        <dbReference type="Proteomes" id="UP000708208"/>
    </source>
</evidence>
<dbReference type="EMBL" id="CAJVCH010456321">
    <property type="protein sequence ID" value="CAG7819676.1"/>
    <property type="molecule type" value="Genomic_DNA"/>
</dbReference>
<reference evidence="1" key="1">
    <citation type="submission" date="2021-06" db="EMBL/GenBank/DDBJ databases">
        <authorList>
            <person name="Hodson N. C."/>
            <person name="Mongue J. A."/>
            <person name="Jaron S. K."/>
        </authorList>
    </citation>
    <scope>NUCLEOTIDE SEQUENCE</scope>
</reference>
<gene>
    <name evidence="1" type="ORF">AFUS01_LOCUS30107</name>
</gene>
<organism evidence="1 2">
    <name type="scientific">Allacma fusca</name>
    <dbReference type="NCBI Taxonomy" id="39272"/>
    <lineage>
        <taxon>Eukaryota</taxon>
        <taxon>Metazoa</taxon>
        <taxon>Ecdysozoa</taxon>
        <taxon>Arthropoda</taxon>
        <taxon>Hexapoda</taxon>
        <taxon>Collembola</taxon>
        <taxon>Symphypleona</taxon>
        <taxon>Sminthuridae</taxon>
        <taxon>Allacma</taxon>
    </lineage>
</organism>
<accession>A0A8J2KKE4</accession>
<evidence type="ECO:0000313" key="1">
    <source>
        <dbReference type="EMBL" id="CAG7819676.1"/>
    </source>
</evidence>
<name>A0A8J2KKE4_9HEXA</name>
<comment type="caution">
    <text evidence="1">The sequence shown here is derived from an EMBL/GenBank/DDBJ whole genome shotgun (WGS) entry which is preliminary data.</text>
</comment>
<protein>
    <submittedName>
        <fullName evidence="1">Uncharacterized protein</fullName>
    </submittedName>
</protein>
<sequence length="105" mass="10907">MTNVDMSFTRIDRSRLAVTTWTLVLAFVLSLELVGCQYSGQGSGSGSGGIVANFPNYPYVSSHSNSYHNTNSDHLADHANVVSGSVGAALGTHLVTAPQGGFCTG</sequence>
<dbReference type="Proteomes" id="UP000708208">
    <property type="component" value="Unassembled WGS sequence"/>
</dbReference>
<dbReference type="AlphaFoldDB" id="A0A8J2KKE4"/>
<keyword evidence="2" id="KW-1185">Reference proteome</keyword>